<feature type="region of interest" description="Disordered" evidence="1">
    <location>
        <begin position="100"/>
        <end position="130"/>
    </location>
</feature>
<evidence type="ECO:0000256" key="1">
    <source>
        <dbReference type="SAM" id="MobiDB-lite"/>
    </source>
</evidence>
<feature type="compositionally biased region" description="Basic residues" evidence="1">
    <location>
        <begin position="108"/>
        <end position="125"/>
    </location>
</feature>
<dbReference type="Proteomes" id="UP001627154">
    <property type="component" value="Unassembled WGS sequence"/>
</dbReference>
<organism evidence="2 3">
    <name type="scientific">Trichogramma kaykai</name>
    <dbReference type="NCBI Taxonomy" id="54128"/>
    <lineage>
        <taxon>Eukaryota</taxon>
        <taxon>Metazoa</taxon>
        <taxon>Ecdysozoa</taxon>
        <taxon>Arthropoda</taxon>
        <taxon>Hexapoda</taxon>
        <taxon>Insecta</taxon>
        <taxon>Pterygota</taxon>
        <taxon>Neoptera</taxon>
        <taxon>Endopterygota</taxon>
        <taxon>Hymenoptera</taxon>
        <taxon>Apocrita</taxon>
        <taxon>Proctotrupomorpha</taxon>
        <taxon>Chalcidoidea</taxon>
        <taxon>Trichogrammatidae</taxon>
        <taxon>Trichogramma</taxon>
    </lineage>
</organism>
<dbReference type="AlphaFoldDB" id="A0ABD2WEA8"/>
<evidence type="ECO:0000313" key="2">
    <source>
        <dbReference type="EMBL" id="KAL3391273.1"/>
    </source>
</evidence>
<sequence>MWNYLFDHLGLRSLYVLKGEKINPVESRPVQAIVSRWNVHSPKGKGPTKLTHTYTHESLRLVVVVAQQRQKEIVRPARIYPPTAQEAVCSSQSRSYTRCRRELLRSSHSSRRRRRRKRGKRRRSGRGGGGGGGGGYDYCAAYTGFSPVHRNRNRCIIRRAEPEPCIHTKDRDLAGLDECKCFTERRIQASNKWQTKDGPKNPLMIDLKGPETLLCIPSAAIVTRGITKFQNKTKAPRSEKRLWILTNIKNFACAKGVNEIGRTRRGVARRSRCWPICILARRVLYTLP</sequence>
<keyword evidence="3" id="KW-1185">Reference proteome</keyword>
<protein>
    <submittedName>
        <fullName evidence="2">Uncharacterized protein</fullName>
    </submittedName>
</protein>
<accession>A0ABD2WEA8</accession>
<name>A0ABD2WEA8_9HYME</name>
<evidence type="ECO:0000313" key="3">
    <source>
        <dbReference type="Proteomes" id="UP001627154"/>
    </source>
</evidence>
<reference evidence="2 3" key="1">
    <citation type="journal article" date="2024" name="bioRxiv">
        <title>A reference genome for Trichogramma kaykai: A tiny desert-dwelling parasitoid wasp with competing sex-ratio distorters.</title>
        <authorList>
            <person name="Culotta J."/>
            <person name="Lindsey A.R."/>
        </authorList>
    </citation>
    <scope>NUCLEOTIDE SEQUENCE [LARGE SCALE GENOMIC DNA]</scope>
    <source>
        <strain evidence="2 3">KSX58</strain>
    </source>
</reference>
<gene>
    <name evidence="2" type="ORF">TKK_014007</name>
</gene>
<proteinExistence type="predicted"/>
<dbReference type="EMBL" id="JBJJXI010000111">
    <property type="protein sequence ID" value="KAL3391273.1"/>
    <property type="molecule type" value="Genomic_DNA"/>
</dbReference>
<comment type="caution">
    <text evidence="2">The sequence shown here is derived from an EMBL/GenBank/DDBJ whole genome shotgun (WGS) entry which is preliminary data.</text>
</comment>